<feature type="transmembrane region" description="Helical" evidence="7">
    <location>
        <begin position="54"/>
        <end position="75"/>
    </location>
</feature>
<dbReference type="InterPro" id="IPR005828">
    <property type="entry name" value="MFS_sugar_transport-like"/>
</dbReference>
<feature type="transmembrane region" description="Helical" evidence="7">
    <location>
        <begin position="251"/>
        <end position="271"/>
    </location>
</feature>
<dbReference type="PROSITE" id="PS50850">
    <property type="entry name" value="MFS"/>
    <property type="match status" value="1"/>
</dbReference>
<dbReference type="InterPro" id="IPR036259">
    <property type="entry name" value="MFS_trans_sf"/>
</dbReference>
<keyword evidence="5 7" id="KW-1133">Transmembrane helix</keyword>
<reference evidence="9 10" key="1">
    <citation type="journal article" date="2020" name="Microorganisms">
        <title>Polyphasic Characterisation of Cedecea colo sp. nov., a New Enteric Bacterium Isolated from the Koala Hindgut.</title>
        <authorList>
            <person name="Boath J.M."/>
            <person name="Dakhal S."/>
            <person name="Van T.T.H."/>
            <person name="Moore R.J."/>
            <person name="Dekiwadia C."/>
            <person name="Macreadie I.G."/>
        </authorList>
    </citation>
    <scope>NUCLEOTIDE SEQUENCE [LARGE SCALE GENOMIC DNA]</scope>
    <source>
        <strain evidence="9 10">ZA</strain>
    </source>
</reference>
<gene>
    <name evidence="9" type="ORF">E2L00_20815</name>
</gene>
<keyword evidence="2" id="KW-0813">Transport</keyword>
<comment type="subcellular location">
    <subcellularLocation>
        <location evidence="1">Cell membrane</location>
        <topology evidence="1">Multi-pass membrane protein</topology>
    </subcellularLocation>
</comment>
<evidence type="ECO:0000259" key="8">
    <source>
        <dbReference type="PROSITE" id="PS50850"/>
    </source>
</evidence>
<evidence type="ECO:0000256" key="7">
    <source>
        <dbReference type="SAM" id="Phobius"/>
    </source>
</evidence>
<dbReference type="PANTHER" id="PTHR43045:SF4">
    <property type="entry name" value="TRANSPORTER YDFJ-RELATED"/>
    <property type="match status" value="1"/>
</dbReference>
<feature type="transmembrane region" description="Helical" evidence="7">
    <location>
        <begin position="220"/>
        <end position="242"/>
    </location>
</feature>
<feature type="transmembrane region" description="Helical" evidence="7">
    <location>
        <begin position="30"/>
        <end position="48"/>
    </location>
</feature>
<dbReference type="PANTHER" id="PTHR43045">
    <property type="entry name" value="SHIKIMATE TRANSPORTER"/>
    <property type="match status" value="1"/>
</dbReference>
<feature type="domain" description="Major facilitator superfamily (MFS) profile" evidence="8">
    <location>
        <begin position="1"/>
        <end position="366"/>
    </location>
</feature>
<feature type="transmembrane region" description="Helical" evidence="7">
    <location>
        <begin position="346"/>
        <end position="364"/>
    </location>
</feature>
<accession>A0ABX0VS84</accession>
<evidence type="ECO:0000256" key="6">
    <source>
        <dbReference type="ARBA" id="ARBA00023136"/>
    </source>
</evidence>
<sequence length="395" mass="42247">MATFAIGYFARPVGGMFLGAVGDRVGRKAILQWTVIIMGLASTLIGLLPTYASIGLWAPAMLVLLRIVQGIGAGAEMASSSALLVETAPGQKRGFFGAMVAYGTNGGTLLAAIVWLLINKLPEDDFYSWGWRVPFLLSIGIAVFGLWVRRNVQESPAHLANVKQGKTLGLVENYAHIIKNSRKTVLACILLRWGENGISTIFLVFLVGQSGLISHQNPQIGSLAVLISAVFAMAMVPVAGFFSDRIGRRKCYLALSLFQFIVALPVIYFLYSGQSAWIVLAFILPYSIGVTGMYAVQSAWMVELFGARTRLAAITSSKELGALTSGGIAPVICAALLAAYGNLWVIGGYMMLLAFVSTIAAVMLPETAGRDLADEHDAIIKVKNASMAAKEFNLS</sequence>
<organism evidence="9 10">
    <name type="scientific">Cedecea colo</name>
    <dbReference type="NCBI Taxonomy" id="2552946"/>
    <lineage>
        <taxon>Bacteria</taxon>
        <taxon>Pseudomonadati</taxon>
        <taxon>Pseudomonadota</taxon>
        <taxon>Gammaproteobacteria</taxon>
        <taxon>Enterobacterales</taxon>
        <taxon>Enterobacteriaceae</taxon>
        <taxon>Cedecea</taxon>
    </lineage>
</organism>
<keyword evidence="6 7" id="KW-0472">Membrane</keyword>
<evidence type="ECO:0000256" key="5">
    <source>
        <dbReference type="ARBA" id="ARBA00022989"/>
    </source>
</evidence>
<feature type="transmembrane region" description="Helical" evidence="7">
    <location>
        <begin position="277"/>
        <end position="300"/>
    </location>
</feature>
<name>A0ABX0VS84_9ENTR</name>
<dbReference type="Gene3D" id="1.20.1250.20">
    <property type="entry name" value="MFS general substrate transporter like domains"/>
    <property type="match status" value="2"/>
</dbReference>
<evidence type="ECO:0000313" key="10">
    <source>
        <dbReference type="Proteomes" id="UP000697927"/>
    </source>
</evidence>
<dbReference type="PROSITE" id="PS00217">
    <property type="entry name" value="SUGAR_TRANSPORT_2"/>
    <property type="match status" value="1"/>
</dbReference>
<feature type="transmembrane region" description="Helical" evidence="7">
    <location>
        <begin position="185"/>
        <end position="208"/>
    </location>
</feature>
<feature type="transmembrane region" description="Helical" evidence="7">
    <location>
        <begin position="320"/>
        <end position="340"/>
    </location>
</feature>
<dbReference type="SUPFAM" id="SSF103473">
    <property type="entry name" value="MFS general substrate transporter"/>
    <property type="match status" value="1"/>
</dbReference>
<keyword evidence="4 7" id="KW-0812">Transmembrane</keyword>
<dbReference type="Proteomes" id="UP000697927">
    <property type="component" value="Unassembled WGS sequence"/>
</dbReference>
<dbReference type="EMBL" id="SOYS01000015">
    <property type="protein sequence ID" value="NIY49878.1"/>
    <property type="molecule type" value="Genomic_DNA"/>
</dbReference>
<dbReference type="InterPro" id="IPR020846">
    <property type="entry name" value="MFS_dom"/>
</dbReference>
<evidence type="ECO:0000313" key="9">
    <source>
        <dbReference type="EMBL" id="NIY49878.1"/>
    </source>
</evidence>
<keyword evidence="3" id="KW-1003">Cell membrane</keyword>
<evidence type="ECO:0000256" key="1">
    <source>
        <dbReference type="ARBA" id="ARBA00004651"/>
    </source>
</evidence>
<protein>
    <submittedName>
        <fullName evidence="9">MFS transporter</fullName>
    </submittedName>
</protein>
<evidence type="ECO:0000256" key="4">
    <source>
        <dbReference type="ARBA" id="ARBA00022692"/>
    </source>
</evidence>
<dbReference type="PROSITE" id="PS00216">
    <property type="entry name" value="SUGAR_TRANSPORT_1"/>
    <property type="match status" value="1"/>
</dbReference>
<feature type="transmembrane region" description="Helical" evidence="7">
    <location>
        <begin position="95"/>
        <end position="117"/>
    </location>
</feature>
<dbReference type="InterPro" id="IPR005829">
    <property type="entry name" value="Sugar_transporter_CS"/>
</dbReference>
<comment type="caution">
    <text evidence="9">The sequence shown here is derived from an EMBL/GenBank/DDBJ whole genome shotgun (WGS) entry which is preliminary data.</text>
</comment>
<feature type="transmembrane region" description="Helical" evidence="7">
    <location>
        <begin position="129"/>
        <end position="148"/>
    </location>
</feature>
<evidence type="ECO:0000256" key="3">
    <source>
        <dbReference type="ARBA" id="ARBA00022475"/>
    </source>
</evidence>
<dbReference type="Pfam" id="PF00083">
    <property type="entry name" value="Sugar_tr"/>
    <property type="match status" value="2"/>
</dbReference>
<evidence type="ECO:0000256" key="2">
    <source>
        <dbReference type="ARBA" id="ARBA00022448"/>
    </source>
</evidence>
<proteinExistence type="predicted"/>
<keyword evidence="10" id="KW-1185">Reference proteome</keyword>